<dbReference type="InterPro" id="IPR036844">
    <property type="entry name" value="Hint_dom_sf"/>
</dbReference>
<dbReference type="InterPro" id="IPR006142">
    <property type="entry name" value="INTEIN"/>
</dbReference>
<dbReference type="SUPFAM" id="SSF52540">
    <property type="entry name" value="P-loop containing nucleoside triphosphate hydrolases"/>
    <property type="match status" value="3"/>
</dbReference>
<dbReference type="GO" id="GO:0008270">
    <property type="term" value="F:zinc ion binding"/>
    <property type="evidence" value="ECO:0007669"/>
    <property type="project" value="UniProtKB-KW"/>
</dbReference>
<evidence type="ECO:0008006" key="9">
    <source>
        <dbReference type="Google" id="ProtNLM"/>
    </source>
</evidence>
<dbReference type="EMBL" id="AP025523">
    <property type="protein sequence ID" value="BDE06087.1"/>
    <property type="molecule type" value="Genomic_DNA"/>
</dbReference>
<organism evidence="7 8">
    <name type="scientific">Vulcanimicrobium alpinum</name>
    <dbReference type="NCBI Taxonomy" id="3016050"/>
    <lineage>
        <taxon>Bacteria</taxon>
        <taxon>Bacillati</taxon>
        <taxon>Vulcanimicrobiota</taxon>
        <taxon>Vulcanimicrobiia</taxon>
        <taxon>Vulcanimicrobiales</taxon>
        <taxon>Vulcanimicrobiaceae</taxon>
        <taxon>Vulcanimicrobium</taxon>
    </lineage>
</organism>
<evidence type="ECO:0000259" key="6">
    <source>
        <dbReference type="PROSITE" id="PS51194"/>
    </source>
</evidence>
<dbReference type="Gene3D" id="3.40.50.10810">
    <property type="entry name" value="Tandem AAA-ATPase domain"/>
    <property type="match status" value="2"/>
</dbReference>
<dbReference type="InterPro" id="IPR049730">
    <property type="entry name" value="SNF2/RAD54-like_C"/>
</dbReference>
<dbReference type="Pfam" id="PF00271">
    <property type="entry name" value="Helicase_C"/>
    <property type="match status" value="1"/>
</dbReference>
<dbReference type="PROSITE" id="PS51194">
    <property type="entry name" value="HELICASE_CTER"/>
    <property type="match status" value="1"/>
</dbReference>
<evidence type="ECO:0000256" key="1">
    <source>
        <dbReference type="ARBA" id="ARBA00022801"/>
    </source>
</evidence>
<dbReference type="RefSeq" id="WP_317997075.1">
    <property type="nucleotide sequence ID" value="NZ_AP025523.1"/>
</dbReference>
<evidence type="ECO:0000313" key="8">
    <source>
        <dbReference type="Proteomes" id="UP001317532"/>
    </source>
</evidence>
<dbReference type="InterPro" id="IPR038718">
    <property type="entry name" value="SNF2-like_sf"/>
</dbReference>
<feature type="domain" description="Helicase C-terminal" evidence="6">
    <location>
        <begin position="1218"/>
        <end position="1379"/>
    </location>
</feature>
<dbReference type="GO" id="GO:0016539">
    <property type="term" value="P:intein-mediated protein splicing"/>
    <property type="evidence" value="ECO:0007669"/>
    <property type="project" value="InterPro"/>
</dbReference>
<proteinExistence type="predicted"/>
<keyword evidence="2" id="KW-0479">Metal-binding</keyword>
<evidence type="ECO:0000259" key="4">
    <source>
        <dbReference type="PROSITE" id="PS50966"/>
    </source>
</evidence>
<keyword evidence="2" id="KW-0863">Zinc-finger</keyword>
<evidence type="ECO:0000259" key="3">
    <source>
        <dbReference type="PROSITE" id="PS50819"/>
    </source>
</evidence>
<dbReference type="GO" id="GO:0005524">
    <property type="term" value="F:ATP binding"/>
    <property type="evidence" value="ECO:0007669"/>
    <property type="project" value="InterPro"/>
</dbReference>
<dbReference type="GO" id="GO:0016787">
    <property type="term" value="F:hydrolase activity"/>
    <property type="evidence" value="ECO:0007669"/>
    <property type="project" value="UniProtKB-KW"/>
</dbReference>
<feature type="domain" description="DOD-type homing endonuclease" evidence="3">
    <location>
        <begin position="730"/>
        <end position="861"/>
    </location>
</feature>
<sequence>MTPYALWRSRLPAQIGTWFARDLTRNALALVDGGRVSLRSVEPARIESAVKDRAPVQTVVEWSSGTGPQALRPMCTCGATGVCEHVVATLEVVRTAEDHALPPVSADTAEPDLSWLPDGEFDGARTRARAVWPVITVATGGAIGGALYLDTPRLRGVIRDADAILAMMDQTPSDDWDDVDRSLLRDEAVQEAFGARASTKALARAMFRLARHPRLRIDDAPAENRHPAELPPFAVETRGVRLRARRMGSAFAPVLETPDGSRVSPADALVLDGPPVWMIAERTAFLLDGGFDARKVIAAARAVPSTNGETHGTPSMRAIAKAAPFLPADERAALGVVDAQLPGMVIRAAWRDGALLTRLGFVDRATGAYVAYNPLGAVTASDGRFVRFPPDVARGFSRRFLDAGFVPRGSDGFALHDADRAAEVVRDLWPGWDDAEVRLDDSLLALTNGGNVDVSVQATATESGDWFDLDVSVFVGGGEPLTRDELRALLGGKGRFAEVRGQLVDVGDLRSRQNLLSELNDRRRTGLASLVAMRDELHEAFGDVALPDEVERIRERLRNFEGIEEVSPPDALVLPLRDYQRRGLDFLAYLSSFRFGGILADDMGTGKSLPVSMLVLTPTGWRRFGDLCVGDEVMGRDGMPHRVVGVYPQGVLPAYLVMFGDGTSLPCSDDHLWAVNSAVRKKRGRPDRVLTTREIREHLHDAAGNARHYIPVAAPMHFALHEPLPIDPYLLGCLLGDGGLSGRQLRFTIADAESRAAVNTLLPTGTELVPLQRYDYAIRSTHGANPVAASLNDLGVLGLTSSRKFVPTAYKFASISDRLAMLQGLMDTDGTVDHRTGCAEFTTTSDQLATDVEFLVRSLGGVARRTYKAAPKYVYKGENRIGKPAYRVGIELPPEYVPFRLERKLARFEPRTKYQPVRAIVDVVPDGECEMQCIAVDAPDQLYVMWDFIVTHNTSQLIAHVAKRKQDEGESPILVIAPTSVTHTWENEIKKFAPSLRTLRLQSGSDRAAKYETIHDFDVIITSYALARLDAHHLERFRFRTLVLDEAQNAKNPSSQIAKVVRGLQADHRLALTGTPVENSLRDLWAIFGFVEPGLLGSETSFRRRFENPIADGDERAAAALRSRLEPFVLRRTKEDVARELPERTEAVIECELSPLQRRLYRGIAEAARRDVLAKIDDEGTEAATVHVLAALTRLRQVCAHPGLLVPEYLEEPEASGKFDAFLETIDEILDGGHKVLVFSAFASMLKIMRTSLDKRDVAYGYLDGSTKDRDRQAEVERFMSDGGPPVFLCSLKAGGVGLTLTAADYVVLYDPWWNPAVERQAIDRTHRIGQVRPVTAYRMVTAGSVEEKIRALAERKAALSKAVVKADSAVAKTLTREDLAFLFSDPE</sequence>
<dbReference type="SMART" id="SM00490">
    <property type="entry name" value="HELICc"/>
    <property type="match status" value="1"/>
</dbReference>
<dbReference type="Gene3D" id="3.40.50.300">
    <property type="entry name" value="P-loop containing nucleotide triphosphate hydrolases"/>
    <property type="match status" value="1"/>
</dbReference>
<dbReference type="InterPro" id="IPR014001">
    <property type="entry name" value="Helicase_ATP-bd"/>
</dbReference>
<dbReference type="SUPFAM" id="SSF55608">
    <property type="entry name" value="Homing endonucleases"/>
    <property type="match status" value="1"/>
</dbReference>
<evidence type="ECO:0000256" key="2">
    <source>
        <dbReference type="PROSITE-ProRule" id="PRU00325"/>
    </source>
</evidence>
<dbReference type="InterPro" id="IPR027417">
    <property type="entry name" value="P-loop_NTPase"/>
</dbReference>
<dbReference type="SUPFAM" id="SSF51294">
    <property type="entry name" value="Hedgehog/intein (Hint) domain"/>
    <property type="match status" value="1"/>
</dbReference>
<dbReference type="InterPro" id="IPR000330">
    <property type="entry name" value="SNF2_N"/>
</dbReference>
<evidence type="ECO:0000259" key="5">
    <source>
        <dbReference type="PROSITE" id="PS51192"/>
    </source>
</evidence>
<dbReference type="PANTHER" id="PTHR10799">
    <property type="entry name" value="SNF2/RAD54 HELICASE FAMILY"/>
    <property type="match status" value="1"/>
</dbReference>
<keyword evidence="1" id="KW-0378">Hydrolase</keyword>
<feature type="domain" description="Helicase ATP-binding" evidence="5">
    <location>
        <begin position="956"/>
        <end position="1094"/>
    </location>
</feature>
<dbReference type="CDD" id="cd18793">
    <property type="entry name" value="SF2_C_SNF"/>
    <property type="match status" value="1"/>
</dbReference>
<dbReference type="PROSITE" id="PS50819">
    <property type="entry name" value="INTEIN_ENDONUCLEASE"/>
    <property type="match status" value="1"/>
</dbReference>
<feature type="domain" description="SWIM-type" evidence="4">
    <location>
        <begin position="60"/>
        <end position="94"/>
    </location>
</feature>
<dbReference type="InterPro" id="IPR001650">
    <property type="entry name" value="Helicase_C-like"/>
</dbReference>
<dbReference type="PROSITE" id="PS51192">
    <property type="entry name" value="HELICASE_ATP_BIND_1"/>
    <property type="match status" value="1"/>
</dbReference>
<dbReference type="Pfam" id="PF00176">
    <property type="entry name" value="SNF2-rel_dom"/>
    <property type="match status" value="1"/>
</dbReference>
<dbReference type="Proteomes" id="UP001317532">
    <property type="component" value="Chromosome"/>
</dbReference>
<keyword evidence="8" id="KW-1185">Reference proteome</keyword>
<gene>
    <name evidence="7" type="ORF">WPS_13630</name>
</gene>
<protein>
    <recommendedName>
        <fullName evidence="9">Helicase</fullName>
    </recommendedName>
</protein>
<dbReference type="GO" id="GO:0004519">
    <property type="term" value="F:endonuclease activity"/>
    <property type="evidence" value="ECO:0007669"/>
    <property type="project" value="InterPro"/>
</dbReference>
<dbReference type="KEGG" id="vab:WPS_13630"/>
<dbReference type="SMART" id="SM00487">
    <property type="entry name" value="DEXDc"/>
    <property type="match status" value="1"/>
</dbReference>
<name>A0AAN2C9Y4_UNVUL</name>
<keyword evidence="2" id="KW-0862">Zinc</keyword>
<evidence type="ECO:0000313" key="7">
    <source>
        <dbReference type="EMBL" id="BDE06087.1"/>
    </source>
</evidence>
<dbReference type="Gene3D" id="3.10.28.10">
    <property type="entry name" value="Homing endonucleases"/>
    <property type="match status" value="1"/>
</dbReference>
<accession>A0AAN2C9Y4</accession>
<dbReference type="PROSITE" id="PS50966">
    <property type="entry name" value="ZF_SWIM"/>
    <property type="match status" value="1"/>
</dbReference>
<dbReference type="PRINTS" id="PR00379">
    <property type="entry name" value="INTEIN"/>
</dbReference>
<dbReference type="InterPro" id="IPR007527">
    <property type="entry name" value="Znf_SWIM"/>
</dbReference>
<dbReference type="InterPro" id="IPR027434">
    <property type="entry name" value="Homing_endonucl"/>
</dbReference>
<reference evidence="7 8" key="1">
    <citation type="journal article" date="2022" name="ISME Commun">
        <title>Vulcanimicrobium alpinus gen. nov. sp. nov., the first cultivated representative of the candidate phylum 'Eremiobacterota', is a metabolically versatile aerobic anoxygenic phototroph.</title>
        <authorList>
            <person name="Yabe S."/>
            <person name="Muto K."/>
            <person name="Abe K."/>
            <person name="Yokota A."/>
            <person name="Staudigel H."/>
            <person name="Tebo B.M."/>
        </authorList>
    </citation>
    <scope>NUCLEOTIDE SEQUENCE [LARGE SCALE GENOMIC DNA]</scope>
    <source>
        <strain evidence="7 8">WC8-2</strain>
    </source>
</reference>
<dbReference type="InterPro" id="IPR004042">
    <property type="entry name" value="Intein_endonuc_central"/>
</dbReference>